<dbReference type="GO" id="GO:0004659">
    <property type="term" value="F:prenyltransferase activity"/>
    <property type="evidence" value="ECO:0000318"/>
    <property type="project" value="GO_Central"/>
</dbReference>
<dbReference type="EnsemblBacteria" id="AAC06998">
    <property type="protein sequence ID" value="AAC06998"/>
    <property type="gene ID" value="aq_895"/>
</dbReference>
<dbReference type="InParanoid" id="O67044"/>
<dbReference type="AlphaFoldDB" id="O67044"/>
<organism evidence="7 8">
    <name type="scientific">Aquifex aeolicus (strain VF5)</name>
    <dbReference type="NCBI Taxonomy" id="224324"/>
    <lineage>
        <taxon>Bacteria</taxon>
        <taxon>Pseudomonadati</taxon>
        <taxon>Aquificota</taxon>
        <taxon>Aquificia</taxon>
        <taxon>Aquificales</taxon>
        <taxon>Aquificaceae</taxon>
        <taxon>Aquifex</taxon>
    </lineage>
</organism>
<dbReference type="KEGG" id="aae:aq_895"/>
<keyword evidence="3 6" id="KW-0808">Transferase</keyword>
<dbReference type="PIR" id="A70377">
    <property type="entry name" value="A70377"/>
</dbReference>
<keyword evidence="4" id="KW-0479">Metal-binding</keyword>
<evidence type="ECO:0000256" key="2">
    <source>
        <dbReference type="ARBA" id="ARBA00006706"/>
    </source>
</evidence>
<dbReference type="PROSITE" id="PS00723">
    <property type="entry name" value="POLYPRENYL_SYNTHASE_1"/>
    <property type="match status" value="1"/>
</dbReference>
<dbReference type="Pfam" id="PF00348">
    <property type="entry name" value="polyprenyl_synt"/>
    <property type="match status" value="1"/>
</dbReference>
<keyword evidence="5" id="KW-0460">Magnesium</keyword>
<dbReference type="eggNOG" id="COG0142">
    <property type="taxonomic scope" value="Bacteria"/>
</dbReference>
<dbReference type="PATRIC" id="fig|224324.8.peg.696"/>
<dbReference type="PANTHER" id="PTHR12001:SF69">
    <property type="entry name" value="ALL TRANS-POLYPRENYL-DIPHOSPHATE SYNTHASE PDSS1"/>
    <property type="match status" value="1"/>
</dbReference>
<dbReference type="GO" id="GO:0008299">
    <property type="term" value="P:isoprenoid biosynthetic process"/>
    <property type="evidence" value="ECO:0000318"/>
    <property type="project" value="GO_Central"/>
</dbReference>
<dbReference type="SUPFAM" id="SSF48576">
    <property type="entry name" value="Terpenoid synthases"/>
    <property type="match status" value="1"/>
</dbReference>
<evidence type="ECO:0000256" key="3">
    <source>
        <dbReference type="ARBA" id="ARBA00022679"/>
    </source>
</evidence>
<accession>O67044</accession>
<evidence type="ECO:0000313" key="8">
    <source>
        <dbReference type="Proteomes" id="UP000000798"/>
    </source>
</evidence>
<dbReference type="EMBL" id="AE000657">
    <property type="protein sequence ID" value="AAC06998.1"/>
    <property type="molecule type" value="Genomic_DNA"/>
</dbReference>
<dbReference type="STRING" id="224324.aq_895"/>
<dbReference type="CDD" id="cd00685">
    <property type="entry name" value="Trans_IPPS_HT"/>
    <property type="match status" value="1"/>
</dbReference>
<gene>
    <name evidence="7" type="primary">ispB</name>
    <name evidence="7" type="ordered locus">aq_895</name>
</gene>
<protein>
    <submittedName>
        <fullName evidence="7">Octoprenyl-diphosphate synthase</fullName>
    </submittedName>
</protein>
<evidence type="ECO:0000256" key="5">
    <source>
        <dbReference type="ARBA" id="ARBA00022842"/>
    </source>
</evidence>
<dbReference type="RefSeq" id="WP_010880544.1">
    <property type="nucleotide sequence ID" value="NC_000918.1"/>
</dbReference>
<dbReference type="InterPro" id="IPR033749">
    <property type="entry name" value="Polyprenyl_synt_CS"/>
</dbReference>
<keyword evidence="8" id="KW-1185">Reference proteome</keyword>
<dbReference type="SFLD" id="SFLDG01017">
    <property type="entry name" value="Polyprenyl_Transferase_Like"/>
    <property type="match status" value="1"/>
</dbReference>
<comment type="cofactor">
    <cofactor evidence="1">
        <name>Mg(2+)</name>
        <dbReference type="ChEBI" id="CHEBI:18420"/>
    </cofactor>
</comment>
<dbReference type="SFLD" id="SFLDS00005">
    <property type="entry name" value="Isoprenoid_Synthase_Type_I"/>
    <property type="match status" value="1"/>
</dbReference>
<name>O67044_AQUAE</name>
<dbReference type="InterPro" id="IPR000092">
    <property type="entry name" value="Polyprenyl_synt"/>
</dbReference>
<evidence type="ECO:0000256" key="6">
    <source>
        <dbReference type="RuleBase" id="RU004466"/>
    </source>
</evidence>
<evidence type="ECO:0000256" key="1">
    <source>
        <dbReference type="ARBA" id="ARBA00001946"/>
    </source>
</evidence>
<reference evidence="7 8" key="1">
    <citation type="journal article" date="1998" name="Nature">
        <title>The complete genome of the hyperthermophilic bacterium Aquifex aeolicus.</title>
        <authorList>
            <person name="Deckert G."/>
            <person name="Warren P.V."/>
            <person name="Gaasterland T."/>
            <person name="Young W.G."/>
            <person name="Lenox A.L."/>
            <person name="Graham D.E."/>
            <person name="Overbeek R."/>
            <person name="Snead M.A."/>
            <person name="Keller M."/>
            <person name="Aujay M."/>
            <person name="Huber R."/>
            <person name="Feldman R.A."/>
            <person name="Short J.M."/>
            <person name="Olson G.J."/>
            <person name="Swanson R.V."/>
        </authorList>
    </citation>
    <scope>NUCLEOTIDE SEQUENCE [LARGE SCALE GENOMIC DNA]</scope>
    <source>
        <strain evidence="7 8">VF5</strain>
    </source>
</reference>
<dbReference type="InterPro" id="IPR008949">
    <property type="entry name" value="Isoprenoid_synthase_dom_sf"/>
</dbReference>
<dbReference type="Gene3D" id="1.10.600.10">
    <property type="entry name" value="Farnesyl Diphosphate Synthase"/>
    <property type="match status" value="1"/>
</dbReference>
<dbReference type="OrthoDB" id="9805316at2"/>
<dbReference type="PANTHER" id="PTHR12001">
    <property type="entry name" value="GERANYLGERANYL PYROPHOSPHATE SYNTHASE"/>
    <property type="match status" value="1"/>
</dbReference>
<evidence type="ECO:0000256" key="4">
    <source>
        <dbReference type="ARBA" id="ARBA00022723"/>
    </source>
</evidence>
<dbReference type="Proteomes" id="UP000000798">
    <property type="component" value="Chromosome"/>
</dbReference>
<dbReference type="GO" id="GO:0046872">
    <property type="term" value="F:metal ion binding"/>
    <property type="evidence" value="ECO:0007669"/>
    <property type="project" value="UniProtKB-KW"/>
</dbReference>
<dbReference type="FunCoup" id="O67044">
    <property type="interactions" value="377"/>
</dbReference>
<sequence>MEILKAIEDRLVEELNPKVRLVLETGRYIVESGGKRLRPLFTLLVSGMCGGDPSKALPLGVALEYIHVASLLHDDVVDRAKTRRGRESANLVFGNGVAVLTGDYMYAKSLHLFSTYGNMEMIRLVSGVVMDMAEGQVLEISKVGDIISEEEYFQIIDGKTGVLFGACFGVGAMSGECGDWRELYEAGLRLGRAFQLIDDALDYEGDPKVLGKPVGNDLREGKCTYPLISVLDNLDREEVKRVLRGLEDSEKLRKKVVELGGVEKTKERAKEELKVVKEIISKYPENEYKREILKLIDFVVERKA</sequence>
<dbReference type="HOGENOM" id="CLU_014015_2_0_0"/>
<comment type="similarity">
    <text evidence="2 6">Belongs to the FPP/GGPP synthase family.</text>
</comment>
<evidence type="ECO:0000313" key="7">
    <source>
        <dbReference type="EMBL" id="AAC06998.1"/>
    </source>
</evidence>
<proteinExistence type="inferred from homology"/>